<dbReference type="InterPro" id="IPR035890">
    <property type="entry name" value="Anti-sigma-28_factor_FlgM_sf"/>
</dbReference>
<dbReference type="KEGG" id="lfc:LFE_2099"/>
<keyword evidence="4" id="KW-1005">Bacterial flagellum biogenesis</keyword>
<proteinExistence type="inferred from homology"/>
<evidence type="ECO:0000313" key="12">
    <source>
        <dbReference type="Proteomes" id="UP000007382"/>
    </source>
</evidence>
<name>I0IR73_LEPFC</name>
<dbReference type="eggNOG" id="COG2747">
    <property type="taxonomic scope" value="Bacteria"/>
</dbReference>
<comment type="function">
    <text evidence="7">Responsible for the coupling of flagellin expression to flagellar assembly by preventing expression of the flagellin genes when a component of the middle class of proteins is defective. It negatively regulates flagellar genes by inhibiting the activity of FliA by directly binding to FliA.</text>
</comment>
<accession>I0IR73</accession>
<evidence type="ECO:0000256" key="5">
    <source>
        <dbReference type="ARBA" id="ARBA00023015"/>
    </source>
</evidence>
<dbReference type="EMBL" id="AP012342">
    <property type="protein sequence ID" value="BAM07772.1"/>
    <property type="molecule type" value="Genomic_DNA"/>
</dbReference>
<evidence type="ECO:0000256" key="2">
    <source>
        <dbReference type="ARBA" id="ARBA00017823"/>
    </source>
</evidence>
<reference evidence="12" key="2">
    <citation type="submission" date="2012-03" db="EMBL/GenBank/DDBJ databases">
        <title>The complete genome sequence of the pioneer microbe on fresh volcanic deposit, Leptospirillum ferrooxidans strain C2-3.</title>
        <authorList>
            <person name="Fujimura R."/>
            <person name="Sato Y."/>
            <person name="Nishizawa T."/>
            <person name="Nanba K."/>
            <person name="Oshima K."/>
            <person name="Hattori M."/>
            <person name="Kamijo T."/>
            <person name="Ohta H."/>
        </authorList>
    </citation>
    <scope>NUCLEOTIDE SEQUENCE [LARGE SCALE GENOMIC DNA]</scope>
    <source>
        <strain evidence="12">C2-3</strain>
    </source>
</reference>
<reference evidence="11 12" key="1">
    <citation type="journal article" date="2012" name="J. Bacteriol.">
        <title>Complete Genome Sequence of Leptospirillum ferrooxidans Strain C2-3, Isolated from a Fresh Volcanic Ash Deposit on the Island of Miyake, Japan.</title>
        <authorList>
            <person name="Fujimura R."/>
            <person name="Sato Y."/>
            <person name="Nishizawa T."/>
            <person name="Oshima K."/>
            <person name="Kim S.-W."/>
            <person name="Hattori M."/>
            <person name="Kamijo T."/>
            <person name="Ohta H."/>
        </authorList>
    </citation>
    <scope>NUCLEOTIDE SEQUENCE [LARGE SCALE GENOMIC DNA]</scope>
    <source>
        <strain evidence="11 12">C2-3</strain>
    </source>
</reference>
<keyword evidence="12" id="KW-1185">Reference proteome</keyword>
<sequence>MSEDWGSVGNKGPAPGGQDAAPLKKKSATEGVSSPREVDGSKSGMSSSGETDMVVISGPARQVAKIREQIDREPSVRMEKVIELRARIHRGEYNVPARDILRKMVEQAISEAKNRGKR</sequence>
<evidence type="ECO:0000256" key="4">
    <source>
        <dbReference type="ARBA" id="ARBA00022795"/>
    </source>
</evidence>
<evidence type="ECO:0000256" key="9">
    <source>
        <dbReference type="SAM" id="MobiDB-lite"/>
    </source>
</evidence>
<protein>
    <recommendedName>
        <fullName evidence="2">Negative regulator of flagellin synthesis</fullName>
    </recommendedName>
    <alternativeName>
        <fullName evidence="8">Anti-sigma-28 factor</fullName>
    </alternativeName>
</protein>
<evidence type="ECO:0000256" key="1">
    <source>
        <dbReference type="ARBA" id="ARBA00005322"/>
    </source>
</evidence>
<dbReference type="GO" id="GO:0044781">
    <property type="term" value="P:bacterial-type flagellum organization"/>
    <property type="evidence" value="ECO:0007669"/>
    <property type="project" value="UniProtKB-KW"/>
</dbReference>
<dbReference type="InterPro" id="IPR031316">
    <property type="entry name" value="FlgM_C"/>
</dbReference>
<dbReference type="Pfam" id="PF04316">
    <property type="entry name" value="FlgM"/>
    <property type="match status" value="1"/>
</dbReference>
<evidence type="ECO:0000256" key="3">
    <source>
        <dbReference type="ARBA" id="ARBA00022491"/>
    </source>
</evidence>
<organism evidence="11 12">
    <name type="scientific">Leptospirillum ferrooxidans (strain C2-3)</name>
    <dbReference type="NCBI Taxonomy" id="1162668"/>
    <lineage>
        <taxon>Bacteria</taxon>
        <taxon>Pseudomonadati</taxon>
        <taxon>Nitrospirota</taxon>
        <taxon>Nitrospiria</taxon>
        <taxon>Nitrospirales</taxon>
        <taxon>Nitrospiraceae</taxon>
        <taxon>Leptospirillum</taxon>
    </lineage>
</organism>
<gene>
    <name evidence="11" type="ordered locus">LFE_2099</name>
</gene>
<keyword evidence="3" id="KW-0678">Repressor</keyword>
<evidence type="ECO:0000256" key="8">
    <source>
        <dbReference type="ARBA" id="ARBA00030117"/>
    </source>
</evidence>
<dbReference type="NCBIfam" id="TIGR03824">
    <property type="entry name" value="FlgM_jcvi"/>
    <property type="match status" value="1"/>
</dbReference>
<dbReference type="GO" id="GO:0045892">
    <property type="term" value="P:negative regulation of DNA-templated transcription"/>
    <property type="evidence" value="ECO:0007669"/>
    <property type="project" value="InterPro"/>
</dbReference>
<feature type="region of interest" description="Disordered" evidence="9">
    <location>
        <begin position="1"/>
        <end position="59"/>
    </location>
</feature>
<evidence type="ECO:0000313" key="11">
    <source>
        <dbReference type="EMBL" id="BAM07772.1"/>
    </source>
</evidence>
<dbReference type="PATRIC" id="fig|1162668.3.peg.2487"/>
<dbReference type="HOGENOM" id="CLU_2070172_0_0_0"/>
<dbReference type="OrthoDB" id="1767600at2"/>
<evidence type="ECO:0000256" key="7">
    <source>
        <dbReference type="ARBA" id="ARBA00024739"/>
    </source>
</evidence>
<keyword evidence="6" id="KW-0804">Transcription</keyword>
<dbReference type="STRING" id="1162668.LFE_2099"/>
<evidence type="ECO:0000259" key="10">
    <source>
        <dbReference type="Pfam" id="PF04316"/>
    </source>
</evidence>
<dbReference type="SUPFAM" id="SSF101498">
    <property type="entry name" value="Anti-sigma factor FlgM"/>
    <property type="match status" value="1"/>
</dbReference>
<dbReference type="InterPro" id="IPR007412">
    <property type="entry name" value="FlgM"/>
</dbReference>
<evidence type="ECO:0000256" key="6">
    <source>
        <dbReference type="ARBA" id="ARBA00023163"/>
    </source>
</evidence>
<dbReference type="AlphaFoldDB" id="I0IR73"/>
<feature type="domain" description="Anti-sigma-28 factor FlgM C-terminal" evidence="10">
    <location>
        <begin position="52"/>
        <end position="106"/>
    </location>
</feature>
<keyword evidence="5" id="KW-0805">Transcription regulation</keyword>
<comment type="similarity">
    <text evidence="1">Belongs to the FlgM family.</text>
</comment>
<dbReference type="RefSeq" id="WP_014450255.1">
    <property type="nucleotide sequence ID" value="NC_017094.1"/>
</dbReference>
<dbReference type="Proteomes" id="UP000007382">
    <property type="component" value="Chromosome"/>
</dbReference>